<evidence type="ECO:0008006" key="4">
    <source>
        <dbReference type="Google" id="ProtNLM"/>
    </source>
</evidence>
<comment type="caution">
    <text evidence="2">The sequence shown here is derived from an EMBL/GenBank/DDBJ whole genome shotgun (WGS) entry which is preliminary data.</text>
</comment>
<organism evidence="2 3">
    <name type="scientific">Chromohalobacter japonicus</name>
    <dbReference type="NCBI Taxonomy" id="223900"/>
    <lineage>
        <taxon>Bacteria</taxon>
        <taxon>Pseudomonadati</taxon>
        <taxon>Pseudomonadota</taxon>
        <taxon>Gammaproteobacteria</taxon>
        <taxon>Oceanospirillales</taxon>
        <taxon>Halomonadaceae</taxon>
        <taxon>Chromohalobacter</taxon>
    </lineage>
</organism>
<keyword evidence="3" id="KW-1185">Reference proteome</keyword>
<dbReference type="AlphaFoldDB" id="A0A1Q8TG27"/>
<dbReference type="GO" id="GO:0006310">
    <property type="term" value="P:DNA recombination"/>
    <property type="evidence" value="ECO:0007669"/>
    <property type="project" value="UniProtKB-KW"/>
</dbReference>
<dbReference type="Proteomes" id="UP000186806">
    <property type="component" value="Unassembled WGS sequence"/>
</dbReference>
<reference evidence="2 3" key="1">
    <citation type="submission" date="2016-12" db="EMBL/GenBank/DDBJ databases">
        <title>Draft genome sequences of strains Salinicola socius SMB35, Salinicola sp. MH3R3-1 and Chromohalobacter sp. SMB17 from the Verkhnekamsk potash mining region of Russia.</title>
        <authorList>
            <person name="Mavrodi D.V."/>
            <person name="Olsson B.E."/>
            <person name="Korsakova E.S."/>
            <person name="Pyankova A."/>
            <person name="Mavrodi O.V."/>
            <person name="Plotnikova E.G."/>
        </authorList>
    </citation>
    <scope>NUCLEOTIDE SEQUENCE [LARGE SCALE GENOMIC DNA]</scope>
    <source>
        <strain evidence="2 3">SMB17</strain>
    </source>
</reference>
<gene>
    <name evidence="2" type="ORF">BTW10_03945</name>
</gene>
<protein>
    <recommendedName>
        <fullName evidence="4">Integrase</fullName>
    </recommendedName>
</protein>
<dbReference type="InterPro" id="IPR011010">
    <property type="entry name" value="DNA_brk_join_enz"/>
</dbReference>
<name>A0A1Q8TG27_9GAMM</name>
<proteinExistence type="predicted"/>
<dbReference type="GO" id="GO:0015074">
    <property type="term" value="P:DNA integration"/>
    <property type="evidence" value="ECO:0007669"/>
    <property type="project" value="InterPro"/>
</dbReference>
<dbReference type="EMBL" id="MSDQ01000006">
    <property type="protein sequence ID" value="OLO12624.1"/>
    <property type="molecule type" value="Genomic_DNA"/>
</dbReference>
<dbReference type="GO" id="GO:0003677">
    <property type="term" value="F:DNA binding"/>
    <property type="evidence" value="ECO:0007669"/>
    <property type="project" value="InterPro"/>
</dbReference>
<evidence type="ECO:0000313" key="3">
    <source>
        <dbReference type="Proteomes" id="UP000186806"/>
    </source>
</evidence>
<keyword evidence="1" id="KW-0233">DNA recombination</keyword>
<dbReference type="SUPFAM" id="SSF56349">
    <property type="entry name" value="DNA breaking-rejoining enzymes"/>
    <property type="match status" value="1"/>
</dbReference>
<accession>A0A1Q8TG27</accession>
<dbReference type="Gene3D" id="1.10.443.10">
    <property type="entry name" value="Intergrase catalytic core"/>
    <property type="match status" value="1"/>
</dbReference>
<evidence type="ECO:0000313" key="2">
    <source>
        <dbReference type="EMBL" id="OLO12624.1"/>
    </source>
</evidence>
<sequence length="673" mass="77123">MMGAEVLQFQAPLTQITPESPLYHPPSFPPPNDWPVSLDGRGNPFSVYGDNYWDFSGFGFYGFNFGHHNLSQENLSLVKKATFFVMYHPRLFPGKISSCRGYFLTLVRIAKVCDQQGILINDLYKFPEVFPLIVDALLGKKSYNRVTQLHNLYLYRDELGFTIANERLLRLLTREATHHEPVQHPYIPSRIWNYQIQRLNEVLDDFIKHQEAIKEAFNSLHQAYLHNLKSVPASYRSPFTEKHLHRAHRVLYEGSFDDFLDRHGLLDLFHRWLCSNSYKDGSSHRVTAFSKYLSFVRDTSVIFILNFSLQRMAEATSLRSDCFHIEKDKNLGNICIITGETTKTQNDSDARWIVPELVKKAIDAASEIARLRISALPEDVSLSKEDRENPYLLFPSTELWSPNAKKIRATSDLHGQVISQRSLDYSKLLRQGIKLFDDDEIRITEDDAKEALSLTPNLHELKWFEIGKPWHFTAHQARRTLAINMFASDAVSTSSIQYQMKHLSRQMTLYYGRHHTKLCLNSEAERALILESYNTTYNKLIDIVDDDMGNVKPHGRVPGFDFVIELIDTTEESKLKKLIRDGQVGIRQTLLGFCMKTGACEYGGIESVAKCAVGDGGSICAHAIFRRKNKDKLIKLKASHKNELSQLSKNSMRAGAIKQEIHAIEVYLDAIDK</sequence>
<evidence type="ECO:0000256" key="1">
    <source>
        <dbReference type="ARBA" id="ARBA00023172"/>
    </source>
</evidence>
<dbReference type="InterPro" id="IPR013762">
    <property type="entry name" value="Integrase-like_cat_sf"/>
</dbReference>